<evidence type="ECO:0000256" key="3">
    <source>
        <dbReference type="ARBA" id="ARBA00022475"/>
    </source>
</evidence>
<evidence type="ECO:0008006" key="11">
    <source>
        <dbReference type="Google" id="ProtNLM"/>
    </source>
</evidence>
<evidence type="ECO:0000256" key="4">
    <source>
        <dbReference type="ARBA" id="ARBA00022692"/>
    </source>
</evidence>
<evidence type="ECO:0000313" key="10">
    <source>
        <dbReference type="Proteomes" id="UP001153292"/>
    </source>
</evidence>
<keyword evidence="10" id="KW-1185">Reference proteome</keyword>
<gene>
    <name evidence="9" type="ORF">CHILSU_LOCUS2119</name>
</gene>
<proteinExistence type="inferred from homology"/>
<keyword evidence="3" id="KW-1003">Cell membrane</keyword>
<keyword evidence="6 8" id="KW-0472">Membrane</keyword>
<sequence length="552" mass="63073">MVVGAKRTIHHVPSRGKISIMKLQNFTEQKRLPVLRILYGSLMVLLSSIMILIDPVQLVTNWILDVKEGSFIYKTWEKLPYQLYAEVWVYNYTNVPEYLNGEDTVLKVKEVGPFLYEEFRTNSNITVDKERGVMTMIPNIRLQFLRNQSIADTNDVNIYVPNIALLAISTLLADQLGYFANAGAYYSINALGSKLFRNLTVEELLWGYEDPIVTIASSLLPAWIDFQKIGILDRFYASKEETVEVEIADEETRFSIINWNDSPGIVEQGFKDLNTSIPCNRARGTYEGIMMKSHLKKNTTIPIHRRQACRIIPFSYQEVVDDKYGFEYYRYMMESSAFNSSSRYACNCNKNCLPDGFVDISNCYYGFPITLSKPHFMDADPQQQSYYQGMNPDPKKHSSILDVEPTIGVPLALSSKMQVNLAVRMSAGNPITKPLKDKIVPMLWLSLYCKEPPPEILSLLRLRLVIGPPLIITIEVLLFVIGFTIGIVGFYRFLRPTYEVINIIDDKKHPHIITDRNLVSENVAYENEQLAKEAVTLLAIKEDDIPNVYVDT</sequence>
<dbReference type="Pfam" id="PF01130">
    <property type="entry name" value="CD36"/>
    <property type="match status" value="1"/>
</dbReference>
<dbReference type="PRINTS" id="PR01609">
    <property type="entry name" value="CD36FAMILY"/>
</dbReference>
<evidence type="ECO:0000256" key="8">
    <source>
        <dbReference type="SAM" id="Phobius"/>
    </source>
</evidence>
<reference evidence="9" key="1">
    <citation type="submission" date="2021-12" db="EMBL/GenBank/DDBJ databases">
        <authorList>
            <person name="King R."/>
        </authorList>
    </citation>
    <scope>NUCLEOTIDE SEQUENCE</scope>
</reference>
<evidence type="ECO:0000256" key="1">
    <source>
        <dbReference type="ARBA" id="ARBA00004236"/>
    </source>
</evidence>
<evidence type="ECO:0000256" key="7">
    <source>
        <dbReference type="ARBA" id="ARBA00023180"/>
    </source>
</evidence>
<feature type="transmembrane region" description="Helical" evidence="8">
    <location>
        <begin position="34"/>
        <end position="53"/>
    </location>
</feature>
<keyword evidence="4 8" id="KW-0812">Transmembrane</keyword>
<feature type="transmembrane region" description="Helical" evidence="8">
    <location>
        <begin position="470"/>
        <end position="494"/>
    </location>
</feature>
<dbReference type="InterPro" id="IPR002159">
    <property type="entry name" value="CD36_fam"/>
</dbReference>
<evidence type="ECO:0000256" key="5">
    <source>
        <dbReference type="ARBA" id="ARBA00022989"/>
    </source>
</evidence>
<protein>
    <recommendedName>
        <fullName evidence="11">Scavenger receptor class B member 1</fullName>
    </recommendedName>
</protein>
<keyword evidence="7" id="KW-0325">Glycoprotein</keyword>
<accession>A0ABN8AT10</accession>
<name>A0ABN8AT10_CHISP</name>
<dbReference type="PANTHER" id="PTHR11923:SF104">
    <property type="entry name" value="FI07620P"/>
    <property type="match status" value="1"/>
</dbReference>
<dbReference type="PANTHER" id="PTHR11923">
    <property type="entry name" value="SCAVENGER RECEPTOR CLASS B TYPE-1 SR-B1"/>
    <property type="match status" value="1"/>
</dbReference>
<comment type="subcellular location">
    <subcellularLocation>
        <location evidence="1">Cell membrane</location>
    </subcellularLocation>
</comment>
<dbReference type="Proteomes" id="UP001153292">
    <property type="component" value="Chromosome 13"/>
</dbReference>
<keyword evidence="5 8" id="KW-1133">Transmembrane helix</keyword>
<evidence type="ECO:0000256" key="6">
    <source>
        <dbReference type="ARBA" id="ARBA00023136"/>
    </source>
</evidence>
<evidence type="ECO:0000313" key="9">
    <source>
        <dbReference type="EMBL" id="CAH0398991.1"/>
    </source>
</evidence>
<comment type="similarity">
    <text evidence="2">Belongs to the CD36 family.</text>
</comment>
<evidence type="ECO:0000256" key="2">
    <source>
        <dbReference type="ARBA" id="ARBA00010532"/>
    </source>
</evidence>
<organism evidence="9 10">
    <name type="scientific">Chilo suppressalis</name>
    <name type="common">Asiatic rice borer moth</name>
    <dbReference type="NCBI Taxonomy" id="168631"/>
    <lineage>
        <taxon>Eukaryota</taxon>
        <taxon>Metazoa</taxon>
        <taxon>Ecdysozoa</taxon>
        <taxon>Arthropoda</taxon>
        <taxon>Hexapoda</taxon>
        <taxon>Insecta</taxon>
        <taxon>Pterygota</taxon>
        <taxon>Neoptera</taxon>
        <taxon>Endopterygota</taxon>
        <taxon>Lepidoptera</taxon>
        <taxon>Glossata</taxon>
        <taxon>Ditrysia</taxon>
        <taxon>Pyraloidea</taxon>
        <taxon>Crambidae</taxon>
        <taxon>Crambinae</taxon>
        <taxon>Chilo</taxon>
    </lineage>
</organism>
<dbReference type="EMBL" id="OU963906">
    <property type="protein sequence ID" value="CAH0398991.1"/>
    <property type="molecule type" value="Genomic_DNA"/>
</dbReference>